<reference evidence="2 3" key="1">
    <citation type="journal article" date="2018" name="Nat. Ecol. Evol.">
        <title>Shark genomes provide insights into elasmobranch evolution and the origin of vertebrates.</title>
        <authorList>
            <person name="Hara Y"/>
            <person name="Yamaguchi K"/>
            <person name="Onimaru K"/>
            <person name="Kadota M"/>
            <person name="Koyanagi M"/>
            <person name="Keeley SD"/>
            <person name="Tatsumi K"/>
            <person name="Tanaka K"/>
            <person name="Motone F"/>
            <person name="Kageyama Y"/>
            <person name="Nozu R"/>
            <person name="Adachi N"/>
            <person name="Nishimura O"/>
            <person name="Nakagawa R"/>
            <person name="Tanegashima C"/>
            <person name="Kiyatake I"/>
            <person name="Matsumoto R"/>
            <person name="Murakumo K"/>
            <person name="Nishida K"/>
            <person name="Terakita A"/>
            <person name="Kuratani S"/>
            <person name="Sato K"/>
            <person name="Hyodo S Kuraku.S."/>
        </authorList>
    </citation>
    <scope>NUCLEOTIDE SEQUENCE [LARGE SCALE GENOMIC DNA]</scope>
</reference>
<gene>
    <name evidence="2" type="ORF">scyTo_0025471</name>
</gene>
<dbReference type="EMBL" id="BFAA01097930">
    <property type="protein sequence ID" value="GCB84752.1"/>
    <property type="molecule type" value="Genomic_DNA"/>
</dbReference>
<comment type="caution">
    <text evidence="2">The sequence shown here is derived from an EMBL/GenBank/DDBJ whole genome shotgun (WGS) entry which is preliminary data.</text>
</comment>
<dbReference type="Pfam" id="PF25395">
    <property type="entry name" value="DPBB_PEX6"/>
    <property type="match status" value="1"/>
</dbReference>
<dbReference type="Proteomes" id="UP000288216">
    <property type="component" value="Unassembled WGS sequence"/>
</dbReference>
<accession>A0A401QHD5</accession>
<protein>
    <recommendedName>
        <fullName evidence="1">Peroxisomal ATPase PEX6 double psi barrel domain-containing protein</fullName>
    </recommendedName>
</protein>
<evidence type="ECO:0000259" key="1">
    <source>
        <dbReference type="Pfam" id="PF25395"/>
    </source>
</evidence>
<sequence length="333" mass="35920">MEEEVEEQTPELGVDALACPRVSLVLSVPILTKVVLGAHSRASLCWAGSQNFAHGLLTLTCQRQLILLRQGEVPIVPYHPLFGEDSGEVFGHLMELVVLECQPVLQGVLSVNTSLLLTEFKDPNQLPSNELQSVRPVQPLCVSDFAHYTSALWGAGFMLEGKTLDSDMKTFLQALECRLEVTLADLSGLVENGKLHSRAVAYQPYGLDADNLLVLTKPSLQRLGLFNREWVLVSLLDVATEKERGIQAEAEAGNCSGPGALGSSPDSCLNVRLALVFVVEAADSARLELADNVAAISHALWFNISNGSPVPTSNGMLKLKVGSRNLREGNTAL</sequence>
<dbReference type="InterPro" id="IPR057604">
    <property type="entry name" value="DPBB_PEX6"/>
</dbReference>
<evidence type="ECO:0000313" key="2">
    <source>
        <dbReference type="EMBL" id="GCB84752.1"/>
    </source>
</evidence>
<proteinExistence type="predicted"/>
<dbReference type="AlphaFoldDB" id="A0A401QHD5"/>
<organism evidence="2 3">
    <name type="scientific">Scyliorhinus torazame</name>
    <name type="common">Cloudy catshark</name>
    <name type="synonym">Catulus torazame</name>
    <dbReference type="NCBI Taxonomy" id="75743"/>
    <lineage>
        <taxon>Eukaryota</taxon>
        <taxon>Metazoa</taxon>
        <taxon>Chordata</taxon>
        <taxon>Craniata</taxon>
        <taxon>Vertebrata</taxon>
        <taxon>Chondrichthyes</taxon>
        <taxon>Elasmobranchii</taxon>
        <taxon>Galeomorphii</taxon>
        <taxon>Galeoidea</taxon>
        <taxon>Carcharhiniformes</taxon>
        <taxon>Scyliorhinidae</taxon>
        <taxon>Scyliorhinus</taxon>
    </lineage>
</organism>
<feature type="domain" description="Peroxisomal ATPase PEX6 double psi barrel" evidence="1">
    <location>
        <begin position="208"/>
        <end position="306"/>
    </location>
</feature>
<dbReference type="STRING" id="75743.A0A401QHD5"/>
<name>A0A401QHD5_SCYTO</name>
<dbReference type="OMA" id="WAGSQNF"/>
<keyword evidence="3" id="KW-1185">Reference proteome</keyword>
<evidence type="ECO:0000313" key="3">
    <source>
        <dbReference type="Proteomes" id="UP000288216"/>
    </source>
</evidence>
<dbReference type="OrthoDB" id="2187at2759"/>